<evidence type="ECO:0000313" key="1">
    <source>
        <dbReference type="Proteomes" id="UP000887565"/>
    </source>
</evidence>
<sequence>MAFDSSELLSPKTSECLDMRLECIIKAFVAIYKRFSIIRPSFAANSLPISFRSFRKRLICMITLLMCELLSSNIGISNRRSASPEFSRILQSHRLRFWPIVDRNSSPVAEIQIFQRNFHKFVEKTGTILKFVPQGIDGIGTYRNFVEAIV</sequence>
<dbReference type="Proteomes" id="UP000887565">
    <property type="component" value="Unplaced"/>
</dbReference>
<organism evidence="1 2">
    <name type="scientific">Romanomermis culicivorax</name>
    <name type="common">Nematode worm</name>
    <dbReference type="NCBI Taxonomy" id="13658"/>
    <lineage>
        <taxon>Eukaryota</taxon>
        <taxon>Metazoa</taxon>
        <taxon>Ecdysozoa</taxon>
        <taxon>Nematoda</taxon>
        <taxon>Enoplea</taxon>
        <taxon>Dorylaimia</taxon>
        <taxon>Mermithida</taxon>
        <taxon>Mermithoidea</taxon>
        <taxon>Mermithidae</taxon>
        <taxon>Romanomermis</taxon>
    </lineage>
</organism>
<proteinExistence type="predicted"/>
<dbReference type="AlphaFoldDB" id="A0A915IDA0"/>
<reference evidence="2" key="1">
    <citation type="submission" date="2022-11" db="UniProtKB">
        <authorList>
            <consortium name="WormBaseParasite"/>
        </authorList>
    </citation>
    <scope>IDENTIFICATION</scope>
</reference>
<keyword evidence="1" id="KW-1185">Reference proteome</keyword>
<dbReference type="WBParaSite" id="nRc.2.0.1.t11872-RA">
    <property type="protein sequence ID" value="nRc.2.0.1.t11872-RA"/>
    <property type="gene ID" value="nRc.2.0.1.g11872"/>
</dbReference>
<protein>
    <submittedName>
        <fullName evidence="2">Uncharacterized protein</fullName>
    </submittedName>
</protein>
<name>A0A915IDA0_ROMCU</name>
<accession>A0A915IDA0</accession>
<evidence type="ECO:0000313" key="2">
    <source>
        <dbReference type="WBParaSite" id="nRc.2.0.1.t11872-RA"/>
    </source>
</evidence>